<keyword evidence="2" id="KW-1185">Reference proteome</keyword>
<dbReference type="Proteomes" id="UP000596742">
    <property type="component" value="Unassembled WGS sequence"/>
</dbReference>
<feature type="non-terminal residue" evidence="1">
    <location>
        <position position="82"/>
    </location>
</feature>
<proteinExistence type="predicted"/>
<accession>A0A8B6HT31</accession>
<dbReference type="AlphaFoldDB" id="A0A8B6HT31"/>
<evidence type="ECO:0000313" key="1">
    <source>
        <dbReference type="EMBL" id="VDI84018.1"/>
    </source>
</evidence>
<gene>
    <name evidence="1" type="ORF">MGAL_10B018855</name>
</gene>
<sequence length="82" mass="9617">MRDVSSKIILFNPTVDIMFLSGIRRCPPWDDFIYHKPLHLCYNINGPIRTDFDVLKLKCRSFGAELIRVDSEEKQQYIVQAT</sequence>
<evidence type="ECO:0000313" key="2">
    <source>
        <dbReference type="Proteomes" id="UP000596742"/>
    </source>
</evidence>
<name>A0A8B6HT31_MYTGA</name>
<comment type="caution">
    <text evidence="1">The sequence shown here is derived from an EMBL/GenBank/DDBJ whole genome shotgun (WGS) entry which is preliminary data.</text>
</comment>
<protein>
    <submittedName>
        <fullName evidence="1">Uncharacterized protein</fullName>
    </submittedName>
</protein>
<dbReference type="EMBL" id="UYJE01010531">
    <property type="protein sequence ID" value="VDI84018.1"/>
    <property type="molecule type" value="Genomic_DNA"/>
</dbReference>
<organism evidence="1 2">
    <name type="scientific">Mytilus galloprovincialis</name>
    <name type="common">Mediterranean mussel</name>
    <dbReference type="NCBI Taxonomy" id="29158"/>
    <lineage>
        <taxon>Eukaryota</taxon>
        <taxon>Metazoa</taxon>
        <taxon>Spiralia</taxon>
        <taxon>Lophotrochozoa</taxon>
        <taxon>Mollusca</taxon>
        <taxon>Bivalvia</taxon>
        <taxon>Autobranchia</taxon>
        <taxon>Pteriomorphia</taxon>
        <taxon>Mytilida</taxon>
        <taxon>Mytiloidea</taxon>
        <taxon>Mytilidae</taxon>
        <taxon>Mytilinae</taxon>
        <taxon>Mytilus</taxon>
    </lineage>
</organism>
<reference evidence="1" key="1">
    <citation type="submission" date="2018-11" db="EMBL/GenBank/DDBJ databases">
        <authorList>
            <person name="Alioto T."/>
            <person name="Alioto T."/>
        </authorList>
    </citation>
    <scope>NUCLEOTIDE SEQUENCE</scope>
</reference>